<organism evidence="1 2">
    <name type="scientific">Streptomyces mutabilis</name>
    <dbReference type="NCBI Taxonomy" id="67332"/>
    <lineage>
        <taxon>Bacteria</taxon>
        <taxon>Bacillati</taxon>
        <taxon>Actinomycetota</taxon>
        <taxon>Actinomycetes</taxon>
        <taxon>Kitasatosporales</taxon>
        <taxon>Streptomycetaceae</taxon>
        <taxon>Streptomyces</taxon>
    </lineage>
</organism>
<accession>A0A086MRE3</accession>
<evidence type="ECO:0000313" key="2">
    <source>
        <dbReference type="Proteomes" id="UP000029095"/>
    </source>
</evidence>
<gene>
    <name evidence="1" type="ORF">FM21_34960</name>
</gene>
<evidence type="ECO:0000313" key="1">
    <source>
        <dbReference type="EMBL" id="KFG71461.1"/>
    </source>
</evidence>
<dbReference type="AlphaFoldDB" id="A0A086MRE3"/>
<sequence>MRHLLPSHPVPEHRYIERVLRHSPDSLVRLIAATSPGLPAVRDLGKRDLGPYGPWALQDVAWVSLALGSDARPAASSNDLAEIVGLYLALDDPITRDPDDGLRLERLLQRVTHQQGGLQESDYAQLSRSVALLQQTPHPDGLEVIRPGWNHELLGCSLTDYVGLAELVWACATHHPDPRRRGRFAVEWYPARDYVEFDHLRSPAQVKAVLRRHFATTKLRLRTTFPADADPLVRRYTHNPLRPRPLVSGMPGGYLVPVPAAVLGKATPLGLYYTGGDNNSERGKAFTRDVGHLFERYVGRQLALLTDAEVHPEVEYKLPKKQKGKSVDWIVVFPDLVLLVEVKSTRPGEALRLGAEDFTTILEGQFRKAFKQVDNSADRIRSGAHPKFDHIPRDRPMVGMVVTAEQFHQINTPEHRSQLPPTSVPVTVTSVQELEYAVTITGTSLADVLRASAAGGGAALRPLFQDHKFLDHNAVLQQGWSAIPFSRPRGPVGGPAR</sequence>
<evidence type="ECO:0008006" key="3">
    <source>
        <dbReference type="Google" id="ProtNLM"/>
    </source>
</evidence>
<name>A0A086MRE3_9ACTN</name>
<dbReference type="HOGENOM" id="CLU_548482_0_0_11"/>
<dbReference type="EMBL" id="JNFQ01000007">
    <property type="protein sequence ID" value="KFG71461.1"/>
    <property type="molecule type" value="Genomic_DNA"/>
</dbReference>
<protein>
    <recommendedName>
        <fullName evidence="3">NERD domain-containing protein</fullName>
    </recommendedName>
</protein>
<dbReference type="RefSeq" id="WP_043385957.1">
    <property type="nucleotide sequence ID" value="NZ_KN039950.1"/>
</dbReference>
<comment type="caution">
    <text evidence="1">The sequence shown here is derived from an EMBL/GenBank/DDBJ whole genome shotgun (WGS) entry which is preliminary data.</text>
</comment>
<dbReference type="Proteomes" id="UP000029095">
    <property type="component" value="Unassembled WGS sequence"/>
</dbReference>
<keyword evidence="2" id="KW-1185">Reference proteome</keyword>
<reference evidence="1 2" key="1">
    <citation type="submission" date="2014-05" db="EMBL/GenBank/DDBJ databases">
        <title>Complete genome sequence of the Streptomyces mutabilis TRM45540.</title>
        <authorList>
            <person name="Luo X."/>
            <person name="Zhang L."/>
        </authorList>
    </citation>
    <scope>NUCLEOTIDE SEQUENCE [LARGE SCALE GENOMIC DNA]</scope>
    <source>
        <strain evidence="1 2">TRM45540</strain>
    </source>
</reference>
<proteinExistence type="predicted"/>